<feature type="region of interest" description="Disordered" evidence="1">
    <location>
        <begin position="494"/>
        <end position="554"/>
    </location>
</feature>
<proteinExistence type="predicted"/>
<reference evidence="2 3" key="1">
    <citation type="submission" date="2024-04" db="EMBL/GenBank/DDBJ databases">
        <title>genome sequences of Mucor flavus KT1a and Helicostylum pulchrum KT1b strains isolation_sourced from the surface of a dry-aged beef.</title>
        <authorList>
            <person name="Toyotome T."/>
            <person name="Hosono M."/>
            <person name="Torimaru M."/>
            <person name="Fukuda K."/>
            <person name="Mikami N."/>
        </authorList>
    </citation>
    <scope>NUCLEOTIDE SEQUENCE [LARGE SCALE GENOMIC DNA]</scope>
    <source>
        <strain evidence="2 3">KT1b</strain>
    </source>
</reference>
<feature type="region of interest" description="Disordered" evidence="1">
    <location>
        <begin position="331"/>
        <end position="359"/>
    </location>
</feature>
<evidence type="ECO:0000313" key="2">
    <source>
        <dbReference type="EMBL" id="GAA5801651.1"/>
    </source>
</evidence>
<feature type="compositionally biased region" description="Basic residues" evidence="1">
    <location>
        <begin position="524"/>
        <end position="535"/>
    </location>
</feature>
<keyword evidence="3" id="KW-1185">Reference proteome</keyword>
<feature type="compositionally biased region" description="Basic and acidic residues" evidence="1">
    <location>
        <begin position="114"/>
        <end position="123"/>
    </location>
</feature>
<accession>A0ABP9Y3T0</accession>
<comment type="caution">
    <text evidence="2">The sequence shown here is derived from an EMBL/GenBank/DDBJ whole genome shotgun (WGS) entry which is preliminary data.</text>
</comment>
<name>A0ABP9Y3T0_9FUNG</name>
<dbReference type="EMBL" id="BAABUJ010000019">
    <property type="protein sequence ID" value="GAA5801651.1"/>
    <property type="molecule type" value="Genomic_DNA"/>
</dbReference>
<evidence type="ECO:0000313" key="3">
    <source>
        <dbReference type="Proteomes" id="UP001476247"/>
    </source>
</evidence>
<feature type="region of interest" description="Disordered" evidence="1">
    <location>
        <begin position="1"/>
        <end position="132"/>
    </location>
</feature>
<sequence length="554" mass="61618">MPNRGKRGSGRGSGGRGGRGGGGGGGRGRGRSIGGGGRGRNRELIPSAIGYVYKPRSNVDDDEDFRIYGQFSSDETNSEPESSSKKSTKKKSSPVKKDRLGFVPESRPSFGSNYDDHYDDAMDRPGLGMSSTAVNNSKAEQFAEGKSKYYKKVLFTKSSSGLVSPKIPETIEDSFSKLTMADFMNLPSDEKEIAKQYLLNFLQSDSGTSSKNKSPVESDVEIVAQSVVPIKSNGKTKCFAEITTKIDPESVVTSTTTADVRSAADDTTLDDDKKSVDKDAFVTKDIPVIENTVTKDTMLVEAGIKPATKEITPTKAIDFVDVKATTEVEIQTEQVSDSEDSSEYEDEEEDEDEETDDEEIEYLYEGTDSDDELMEEDMLIMNDYIENIELEDGEDLNDLLAWSAMQDDNLEIELQPSDDDDEDVYDYASLDKVSTERELNDFEEDEAAILKPAKKQNVMEKKAFKKTSYKSNVDDTVVDPEIFGQTLKAALADVPPGLRPGMRRWYEKQQRKEDRLKKKEETKAHKREAKKKNKGKGKDEPEEGFETQMARIDE</sequence>
<feature type="compositionally biased region" description="Basic and acidic residues" evidence="1">
    <location>
        <begin position="504"/>
        <end position="523"/>
    </location>
</feature>
<organism evidence="2 3">
    <name type="scientific">Helicostylum pulchrum</name>
    <dbReference type="NCBI Taxonomy" id="562976"/>
    <lineage>
        <taxon>Eukaryota</taxon>
        <taxon>Fungi</taxon>
        <taxon>Fungi incertae sedis</taxon>
        <taxon>Mucoromycota</taxon>
        <taxon>Mucoromycotina</taxon>
        <taxon>Mucoromycetes</taxon>
        <taxon>Mucorales</taxon>
        <taxon>Mucorineae</taxon>
        <taxon>Mucoraceae</taxon>
        <taxon>Helicostylum</taxon>
    </lineage>
</organism>
<protein>
    <submittedName>
        <fullName evidence="2">Uncharacterized protein</fullName>
    </submittedName>
</protein>
<feature type="compositionally biased region" description="Acidic residues" evidence="1">
    <location>
        <begin position="336"/>
        <end position="359"/>
    </location>
</feature>
<dbReference type="Proteomes" id="UP001476247">
    <property type="component" value="Unassembled WGS sequence"/>
</dbReference>
<evidence type="ECO:0000256" key="1">
    <source>
        <dbReference type="SAM" id="MobiDB-lite"/>
    </source>
</evidence>
<feature type="compositionally biased region" description="Gly residues" evidence="1">
    <location>
        <begin position="10"/>
        <end position="38"/>
    </location>
</feature>
<gene>
    <name evidence="2" type="ORF">HPULCUR_007099</name>
</gene>